<evidence type="ECO:0000256" key="9">
    <source>
        <dbReference type="ARBA" id="ARBA00022898"/>
    </source>
</evidence>
<feature type="active site" description="Proton donor" evidence="15">
    <location>
        <position position="504"/>
    </location>
</feature>
<evidence type="ECO:0000259" key="16">
    <source>
        <dbReference type="Pfam" id="PF02784"/>
    </source>
</evidence>
<evidence type="ECO:0000256" key="12">
    <source>
        <dbReference type="ARBA" id="ARBA00023239"/>
    </source>
</evidence>
<evidence type="ECO:0000256" key="1">
    <source>
        <dbReference type="ARBA" id="ARBA00001933"/>
    </source>
</evidence>
<evidence type="ECO:0000313" key="19">
    <source>
        <dbReference type="EMBL" id="TRO82444.1"/>
    </source>
</evidence>
<sequence>MNPRTTSRWTVEKSAELYGIRRWGAGFFDMDANGDVTVKVKFPSGEVAVSLMEIAQGIAQRDHAMPVLLRIENLLDARIIFLNETFREAIAEKGYEGEYRGVFPVKVNQQSHVIEEITRFGARYGHGLEAGSKAELVLAMASLQPGALLICNGYKDEEFIDLGLRATRLGYRCFFVIESPAELDIVIARSRALGVRPLIGARAKVYAKVGGQWTESSGDRSSFGLSSTQLIEVFEKLNDLGMIDCLQLLHCHLGSQIPNLADIRAGVLEACRYYAALVKEGAPMGYLDFGGGLAVDYLGSQSIHPHSRNYDLADYCRAIIDVIRATLDVQGIKHPHIVTESGRATVAFSSVLMFNILDVMHFEAVSLPETLPEGSHKRLRHLFDLCEDIEDHNLADRYTEAQAIRGQIRDLFRQGHISLRERSLSENIFLALAQAIAGRIDGLDEIPAGLEGLRQSLSDIYYGNFSVFQSLPDTWAINQIFPIVPLHRNGEAPTREAIIADLTCDSDGKVDTFITGRGVRPTLPLHAVNPDEEYLLGVFLVGAYQETLGDLHNLLGDTNIVSVRINEDGSYDVMKEIEGDSIADVLSYVEYNPQALFENFRAIAEVAVREKRIRVEERKQILNEFSASLQGYTYFEK</sequence>
<dbReference type="InterPro" id="IPR029066">
    <property type="entry name" value="PLP-binding_barrel"/>
</dbReference>
<dbReference type="Pfam" id="PF02784">
    <property type="entry name" value="Orn_Arg_deC_N"/>
    <property type="match status" value="1"/>
</dbReference>
<dbReference type="InterPro" id="IPR040634">
    <property type="entry name" value="Arg_decarb_HB"/>
</dbReference>
<evidence type="ECO:0000313" key="20">
    <source>
        <dbReference type="Proteomes" id="UP000317155"/>
    </source>
</evidence>
<keyword evidence="11" id="KW-0620">Polyamine biosynthesis</keyword>
<comment type="function">
    <text evidence="3">Catalyzes the biosynthesis of agmatine from arginine.</text>
</comment>
<evidence type="ECO:0000259" key="17">
    <source>
        <dbReference type="Pfam" id="PF17810"/>
    </source>
</evidence>
<dbReference type="OrthoDB" id="9802658at2"/>
<comment type="cofactor">
    <cofactor evidence="2">
        <name>Mg(2+)</name>
        <dbReference type="ChEBI" id="CHEBI:18420"/>
    </cofactor>
</comment>
<evidence type="ECO:0000256" key="15">
    <source>
        <dbReference type="PIRSR" id="PIRSR600183-50"/>
    </source>
</evidence>
<keyword evidence="10" id="KW-0745">Spermidine biosynthesis</keyword>
<dbReference type="InterPro" id="IPR009006">
    <property type="entry name" value="Ala_racemase/Decarboxylase_C"/>
</dbReference>
<comment type="cofactor">
    <cofactor evidence="1 14">
        <name>pyridoxal 5'-phosphate</name>
        <dbReference type="ChEBI" id="CHEBI:597326"/>
    </cofactor>
</comment>
<proteinExistence type="inferred from homology"/>
<dbReference type="PRINTS" id="PR01180">
    <property type="entry name" value="ARGDCRBXLASE"/>
</dbReference>
<gene>
    <name evidence="19" type="primary">speA</name>
    <name evidence="19" type="ORF">FL622_07655</name>
</gene>
<dbReference type="InterPro" id="IPR002985">
    <property type="entry name" value="Arg_decrbxlase"/>
</dbReference>
<dbReference type="GO" id="GO:0006527">
    <property type="term" value="P:L-arginine catabolic process"/>
    <property type="evidence" value="ECO:0007669"/>
    <property type="project" value="InterPro"/>
</dbReference>
<dbReference type="Proteomes" id="UP000317155">
    <property type="component" value="Unassembled WGS sequence"/>
</dbReference>
<dbReference type="GO" id="GO:0008792">
    <property type="term" value="F:arginine decarboxylase activity"/>
    <property type="evidence" value="ECO:0007669"/>
    <property type="project" value="UniProtKB-UniRule"/>
</dbReference>
<evidence type="ECO:0000256" key="8">
    <source>
        <dbReference type="ARBA" id="ARBA00022842"/>
    </source>
</evidence>
<evidence type="ECO:0000256" key="6">
    <source>
        <dbReference type="ARBA" id="ARBA00022723"/>
    </source>
</evidence>
<evidence type="ECO:0000256" key="14">
    <source>
        <dbReference type="PIRSR" id="PIRSR001336-50"/>
    </source>
</evidence>
<reference evidence="19 20" key="1">
    <citation type="submission" date="2019-07" db="EMBL/GenBank/DDBJ databases">
        <title>Insights of Desulfuromonas acetexigens electromicrobiology.</title>
        <authorList>
            <person name="Katuri K."/>
            <person name="Sapireddy V."/>
            <person name="Shaw D.R."/>
            <person name="Saikaly P."/>
        </authorList>
    </citation>
    <scope>NUCLEOTIDE SEQUENCE [LARGE SCALE GENOMIC DNA]</scope>
    <source>
        <strain evidence="19 20">2873</strain>
    </source>
</reference>
<name>A0A550JGU3_9BACT</name>
<dbReference type="PROSITE" id="PS00878">
    <property type="entry name" value="ODR_DC_2_1"/>
    <property type="match status" value="1"/>
</dbReference>
<evidence type="ECO:0000256" key="10">
    <source>
        <dbReference type="ARBA" id="ARBA00023066"/>
    </source>
</evidence>
<accession>A0A550JGU3</accession>
<comment type="caution">
    <text evidence="19">The sequence shown here is derived from an EMBL/GenBank/DDBJ whole genome shotgun (WGS) entry which is preliminary data.</text>
</comment>
<dbReference type="Pfam" id="PF17944">
    <property type="entry name" value="Arg_decarbox_C"/>
    <property type="match status" value="1"/>
</dbReference>
<evidence type="ECO:0000256" key="11">
    <source>
        <dbReference type="ARBA" id="ARBA00023115"/>
    </source>
</evidence>
<dbReference type="SUPFAM" id="SSF51419">
    <property type="entry name" value="PLP-binding barrel"/>
    <property type="match status" value="1"/>
</dbReference>
<dbReference type="InterPro" id="IPR022644">
    <property type="entry name" value="De-COase2_N"/>
</dbReference>
<keyword evidence="7" id="KW-0210">Decarboxylase</keyword>
<protein>
    <recommendedName>
        <fullName evidence="5 13">Arginine decarboxylase</fullName>
        <ecNumber evidence="5 13">4.1.1.19</ecNumber>
    </recommendedName>
</protein>
<dbReference type="Pfam" id="PF17810">
    <property type="entry name" value="Arg_decarb_HB"/>
    <property type="match status" value="1"/>
</dbReference>
<evidence type="ECO:0000256" key="5">
    <source>
        <dbReference type="ARBA" id="ARBA00012426"/>
    </source>
</evidence>
<dbReference type="Gene3D" id="2.40.37.10">
    <property type="entry name" value="Lyase, Ornithine Decarboxylase, Chain A, domain 1"/>
    <property type="match status" value="1"/>
</dbReference>
<dbReference type="SUPFAM" id="SSF50621">
    <property type="entry name" value="Alanine racemase C-terminal domain-like"/>
    <property type="match status" value="1"/>
</dbReference>
<evidence type="ECO:0000256" key="7">
    <source>
        <dbReference type="ARBA" id="ARBA00022793"/>
    </source>
</evidence>
<dbReference type="PIRSF" id="PIRSF001336">
    <property type="entry name" value="Arg_decrbxlase"/>
    <property type="match status" value="1"/>
</dbReference>
<keyword evidence="9 14" id="KW-0663">Pyridoxal phosphate</keyword>
<dbReference type="Gene3D" id="1.20.58.930">
    <property type="match status" value="1"/>
</dbReference>
<dbReference type="NCBIfam" id="TIGR01273">
    <property type="entry name" value="speA"/>
    <property type="match status" value="1"/>
</dbReference>
<dbReference type="CDD" id="cd06830">
    <property type="entry name" value="PLPDE_III_ADC"/>
    <property type="match status" value="1"/>
</dbReference>
<dbReference type="Gene3D" id="1.10.287.3440">
    <property type="match status" value="1"/>
</dbReference>
<dbReference type="InterPro" id="IPR041128">
    <property type="entry name" value="Arg_decarbox_C"/>
</dbReference>
<organism evidence="19 20">
    <name type="scientific">Trichloromonas acetexigens</name>
    <dbReference type="NCBI Taxonomy" id="38815"/>
    <lineage>
        <taxon>Bacteria</taxon>
        <taxon>Pseudomonadati</taxon>
        <taxon>Thermodesulfobacteriota</taxon>
        <taxon>Desulfuromonadia</taxon>
        <taxon>Desulfuromonadales</taxon>
        <taxon>Trichloromonadaceae</taxon>
        <taxon>Trichloromonas</taxon>
    </lineage>
</organism>
<keyword evidence="20" id="KW-1185">Reference proteome</keyword>
<dbReference type="EC" id="4.1.1.19" evidence="5 13"/>
<dbReference type="AlphaFoldDB" id="A0A550JGU3"/>
<comment type="similarity">
    <text evidence="4">Belongs to the Orn/Lys/Arg decarboxylase class-II family. SpeA subfamily.</text>
</comment>
<keyword evidence="6" id="KW-0479">Metal-binding</keyword>
<evidence type="ECO:0000256" key="2">
    <source>
        <dbReference type="ARBA" id="ARBA00001946"/>
    </source>
</evidence>
<dbReference type="GO" id="GO:0008295">
    <property type="term" value="P:spermidine biosynthetic process"/>
    <property type="evidence" value="ECO:0007669"/>
    <property type="project" value="UniProtKB-UniRule"/>
</dbReference>
<dbReference type="GO" id="GO:0046872">
    <property type="term" value="F:metal ion binding"/>
    <property type="evidence" value="ECO:0007669"/>
    <property type="project" value="UniProtKB-KW"/>
</dbReference>
<evidence type="ECO:0000259" key="18">
    <source>
        <dbReference type="Pfam" id="PF17944"/>
    </source>
</evidence>
<keyword evidence="8" id="KW-0460">Magnesium</keyword>
<dbReference type="InterPro" id="IPR000183">
    <property type="entry name" value="Orn/DAP/Arg_de-COase"/>
</dbReference>
<evidence type="ECO:0000256" key="13">
    <source>
        <dbReference type="NCBIfam" id="TIGR01273"/>
    </source>
</evidence>
<dbReference type="NCBIfam" id="NF003763">
    <property type="entry name" value="PRK05354.1"/>
    <property type="match status" value="1"/>
</dbReference>
<dbReference type="RefSeq" id="WP_092057492.1">
    <property type="nucleotide sequence ID" value="NZ_FOJJ01000034.1"/>
</dbReference>
<evidence type="ECO:0000256" key="4">
    <source>
        <dbReference type="ARBA" id="ARBA00008357"/>
    </source>
</evidence>
<feature type="modified residue" description="N6-(pyridoxal phosphate)lysine" evidence="14">
    <location>
        <position position="106"/>
    </location>
</feature>
<dbReference type="PANTHER" id="PTHR43295:SF9">
    <property type="entry name" value="BIOSYNTHETIC ARGININE DECARBOXYLASE"/>
    <property type="match status" value="1"/>
</dbReference>
<feature type="domain" description="Arginine decarboxylase C-terminal helical" evidence="18">
    <location>
        <begin position="582"/>
        <end position="635"/>
    </location>
</feature>
<feature type="domain" description="Orn/DAP/Arg decarboxylase 2 N-terminal" evidence="16">
    <location>
        <begin position="98"/>
        <end position="347"/>
    </location>
</feature>
<dbReference type="Gene3D" id="3.20.20.10">
    <property type="entry name" value="Alanine racemase"/>
    <property type="match status" value="1"/>
</dbReference>
<dbReference type="PANTHER" id="PTHR43295">
    <property type="entry name" value="ARGININE DECARBOXYLASE"/>
    <property type="match status" value="1"/>
</dbReference>
<dbReference type="InterPro" id="IPR022653">
    <property type="entry name" value="De-COase2_pyr-phos_BS"/>
</dbReference>
<feature type="domain" description="Arginine decarboxylase helical bundle" evidence="17">
    <location>
        <begin position="373"/>
        <end position="453"/>
    </location>
</feature>
<evidence type="ECO:0000256" key="3">
    <source>
        <dbReference type="ARBA" id="ARBA00002257"/>
    </source>
</evidence>
<dbReference type="EMBL" id="VJVV01000004">
    <property type="protein sequence ID" value="TRO82444.1"/>
    <property type="molecule type" value="Genomic_DNA"/>
</dbReference>
<keyword evidence="12 19" id="KW-0456">Lyase</keyword>
<dbReference type="PRINTS" id="PR01179">
    <property type="entry name" value="ODADCRBXLASE"/>
</dbReference>